<reference evidence="2" key="1">
    <citation type="journal article" date="2023" name="G3 (Bethesda)">
        <title>Genome assembly and association tests identify interacting loci associated with vigor, precocity, and sex in interspecific pistachio rootstocks.</title>
        <authorList>
            <person name="Palmer W."/>
            <person name="Jacygrad E."/>
            <person name="Sagayaradj S."/>
            <person name="Cavanaugh K."/>
            <person name="Han R."/>
            <person name="Bertier L."/>
            <person name="Beede B."/>
            <person name="Kafkas S."/>
            <person name="Golino D."/>
            <person name="Preece J."/>
            <person name="Michelmore R."/>
        </authorList>
    </citation>
    <scope>NUCLEOTIDE SEQUENCE [LARGE SCALE GENOMIC DNA]</scope>
</reference>
<evidence type="ECO:0000313" key="2">
    <source>
        <dbReference type="Proteomes" id="UP001163603"/>
    </source>
</evidence>
<accession>A0ACC0X7J1</accession>
<protein>
    <submittedName>
        <fullName evidence="1">Uncharacterized protein</fullName>
    </submittedName>
</protein>
<sequence>MGKKEFDSSYVGFMKDGAKWLVENTDIKLVGSDGSPTRCILN</sequence>
<evidence type="ECO:0000313" key="1">
    <source>
        <dbReference type="EMBL" id="KAJ0010689.1"/>
    </source>
</evidence>
<organism evidence="1 2">
    <name type="scientific">Pistacia integerrima</name>
    <dbReference type="NCBI Taxonomy" id="434235"/>
    <lineage>
        <taxon>Eukaryota</taxon>
        <taxon>Viridiplantae</taxon>
        <taxon>Streptophyta</taxon>
        <taxon>Embryophyta</taxon>
        <taxon>Tracheophyta</taxon>
        <taxon>Spermatophyta</taxon>
        <taxon>Magnoliopsida</taxon>
        <taxon>eudicotyledons</taxon>
        <taxon>Gunneridae</taxon>
        <taxon>Pentapetalae</taxon>
        <taxon>rosids</taxon>
        <taxon>malvids</taxon>
        <taxon>Sapindales</taxon>
        <taxon>Anacardiaceae</taxon>
        <taxon>Pistacia</taxon>
    </lineage>
</organism>
<dbReference type="EMBL" id="CM047749">
    <property type="protein sequence ID" value="KAJ0010689.1"/>
    <property type="molecule type" value="Genomic_DNA"/>
</dbReference>
<name>A0ACC0X7J1_9ROSI</name>
<proteinExistence type="predicted"/>
<keyword evidence="2" id="KW-1185">Reference proteome</keyword>
<gene>
    <name evidence="1" type="ORF">Pint_33877</name>
</gene>
<comment type="caution">
    <text evidence="1">The sequence shown here is derived from an EMBL/GenBank/DDBJ whole genome shotgun (WGS) entry which is preliminary data.</text>
</comment>
<dbReference type="Proteomes" id="UP001163603">
    <property type="component" value="Chromosome 14"/>
</dbReference>